<evidence type="ECO:0000313" key="3">
    <source>
        <dbReference type="EMBL" id="RED29074.1"/>
    </source>
</evidence>
<keyword evidence="6" id="KW-1185">Reference proteome</keyword>
<reference evidence="4 5" key="1">
    <citation type="submission" date="2017-08" db="EMBL/GenBank/DDBJ databases">
        <authorList>
            <person name="de Groot N.N."/>
        </authorList>
    </citation>
    <scope>NUCLEOTIDE SEQUENCE [LARGE SCALE GENOMIC DNA]</scope>
    <source>
        <strain evidence="4 5">JA575</strain>
    </source>
</reference>
<sequence length="254" mass="25932">MSDDSLAGRGALVTGAAGGIGLAIAARLATRGARVVLADRDAQRLAQAQSHVASAIALPGDIGSEAGADALVADAAAALGGIDILVNNAGIAESIARTIDQRLEDWQRVIDVNLRGTYLVSRAMARHALARKAGGAIVNIASVAGIGAIPSSNGYGVSKAAVIHLTKTMACEFAAKGLRVNCVAPGFIDAPMAHEMFADRKTNRDAVEKRLPMHRFGAPDEIAHAVAFLVSDEASYVTGVVLPVDGGWSAYGGA</sequence>
<dbReference type="GO" id="GO:0016491">
    <property type="term" value="F:oxidoreductase activity"/>
    <property type="evidence" value="ECO:0007669"/>
    <property type="project" value="UniProtKB-KW"/>
</dbReference>
<evidence type="ECO:0000256" key="1">
    <source>
        <dbReference type="ARBA" id="ARBA00006484"/>
    </source>
</evidence>
<reference evidence="3 6" key="2">
    <citation type="submission" date="2018-07" db="EMBL/GenBank/DDBJ databases">
        <title>Genomic Encyclopedia of Archaeal and Bacterial Type Strains, Phase II (KMG-II): from individual species to whole genera.</title>
        <authorList>
            <person name="Goeker M."/>
        </authorList>
    </citation>
    <scope>NUCLEOTIDE SEQUENCE [LARGE SCALE GENOMIC DNA]</scope>
    <source>
        <strain evidence="3 6">JA575</strain>
    </source>
</reference>
<dbReference type="OrthoDB" id="9792355at2"/>
<dbReference type="EMBL" id="QRDT01000020">
    <property type="protein sequence ID" value="RED29074.1"/>
    <property type="molecule type" value="Genomic_DNA"/>
</dbReference>
<gene>
    <name evidence="3" type="ORF">BJ125_12070</name>
    <name evidence="4" type="ORF">SAMN05892882_12070</name>
</gene>
<dbReference type="EMBL" id="UFQQ01000020">
    <property type="protein sequence ID" value="SSW92486.1"/>
    <property type="molecule type" value="Genomic_DNA"/>
</dbReference>
<dbReference type="SUPFAM" id="SSF51735">
    <property type="entry name" value="NAD(P)-binding Rossmann-fold domains"/>
    <property type="match status" value="1"/>
</dbReference>
<proteinExistence type="inferred from homology"/>
<dbReference type="PANTHER" id="PTHR24321:SF15">
    <property type="entry name" value="OXIDOREDUCTASE UCPA"/>
    <property type="match status" value="1"/>
</dbReference>
<dbReference type="InterPro" id="IPR020904">
    <property type="entry name" value="Sc_DH/Rdtase_CS"/>
</dbReference>
<dbReference type="AlphaFoldDB" id="A0A336JVV3"/>
<dbReference type="Gene3D" id="3.40.50.720">
    <property type="entry name" value="NAD(P)-binding Rossmann-like Domain"/>
    <property type="match status" value="1"/>
</dbReference>
<dbReference type="Pfam" id="PF13561">
    <property type="entry name" value="adh_short_C2"/>
    <property type="match status" value="1"/>
</dbReference>
<dbReference type="PANTHER" id="PTHR24321">
    <property type="entry name" value="DEHYDROGENASES, SHORT CHAIN"/>
    <property type="match status" value="1"/>
</dbReference>
<dbReference type="Proteomes" id="UP000256343">
    <property type="component" value="Unassembled WGS sequence"/>
</dbReference>
<dbReference type="RefSeq" id="WP_114359895.1">
    <property type="nucleotide sequence ID" value="NZ_QRDT01000020.1"/>
</dbReference>
<dbReference type="InterPro" id="IPR002347">
    <property type="entry name" value="SDR_fam"/>
</dbReference>
<dbReference type="FunFam" id="3.40.50.720:FF:000084">
    <property type="entry name" value="Short-chain dehydrogenase reductase"/>
    <property type="match status" value="1"/>
</dbReference>
<accession>A0A336JVV3</accession>
<evidence type="ECO:0000313" key="4">
    <source>
        <dbReference type="EMBL" id="SSW92486.1"/>
    </source>
</evidence>
<evidence type="ECO:0000313" key="6">
    <source>
        <dbReference type="Proteomes" id="UP000256343"/>
    </source>
</evidence>
<comment type="similarity">
    <text evidence="1">Belongs to the short-chain dehydrogenases/reductases (SDR) family.</text>
</comment>
<keyword evidence="2" id="KW-0560">Oxidoreductase</keyword>
<dbReference type="PRINTS" id="PR00080">
    <property type="entry name" value="SDRFAMILY"/>
</dbReference>
<evidence type="ECO:0000313" key="5">
    <source>
        <dbReference type="Proteomes" id="UP000252631"/>
    </source>
</evidence>
<dbReference type="InterPro" id="IPR036291">
    <property type="entry name" value="NAD(P)-bd_dom_sf"/>
</dbReference>
<name>A0A336JVV3_9BRAD</name>
<dbReference type="NCBIfam" id="NF005559">
    <property type="entry name" value="PRK07231.1"/>
    <property type="match status" value="1"/>
</dbReference>
<protein>
    <submittedName>
        <fullName evidence="4">NAD(P)-dependent dehydrogenase (Short-subunit alcohol dehydrogenase family)</fullName>
    </submittedName>
</protein>
<evidence type="ECO:0000256" key="2">
    <source>
        <dbReference type="ARBA" id="ARBA00023002"/>
    </source>
</evidence>
<dbReference type="Proteomes" id="UP000252631">
    <property type="component" value="Unassembled WGS sequence"/>
</dbReference>
<dbReference type="PRINTS" id="PR00081">
    <property type="entry name" value="GDHRDH"/>
</dbReference>
<dbReference type="NCBIfam" id="NF009466">
    <property type="entry name" value="PRK12826.1-2"/>
    <property type="match status" value="1"/>
</dbReference>
<organism evidence="4 5">
    <name type="scientific">Rhodopseudomonas pentothenatexigens</name>
    <dbReference type="NCBI Taxonomy" id="999699"/>
    <lineage>
        <taxon>Bacteria</taxon>
        <taxon>Pseudomonadati</taxon>
        <taxon>Pseudomonadota</taxon>
        <taxon>Alphaproteobacteria</taxon>
        <taxon>Hyphomicrobiales</taxon>
        <taxon>Nitrobacteraceae</taxon>
        <taxon>Rhodopseudomonas</taxon>
    </lineage>
</organism>
<dbReference type="PROSITE" id="PS00061">
    <property type="entry name" value="ADH_SHORT"/>
    <property type="match status" value="1"/>
</dbReference>